<evidence type="ECO:0000256" key="1">
    <source>
        <dbReference type="SAM" id="MobiDB-lite"/>
    </source>
</evidence>
<keyword evidence="3" id="KW-1185">Reference proteome</keyword>
<feature type="region of interest" description="Disordered" evidence="1">
    <location>
        <begin position="1"/>
        <end position="168"/>
    </location>
</feature>
<feature type="compositionally biased region" description="Basic and acidic residues" evidence="1">
    <location>
        <begin position="63"/>
        <end position="96"/>
    </location>
</feature>
<evidence type="ECO:0000313" key="3">
    <source>
        <dbReference type="Proteomes" id="UP001066276"/>
    </source>
</evidence>
<evidence type="ECO:0000313" key="2">
    <source>
        <dbReference type="EMBL" id="KAJ1178447.1"/>
    </source>
</evidence>
<protein>
    <submittedName>
        <fullName evidence="2">Uncharacterized protein</fullName>
    </submittedName>
</protein>
<gene>
    <name evidence="2" type="ORF">NDU88_003693</name>
</gene>
<proteinExistence type="predicted"/>
<accession>A0AAV7TPE8</accession>
<comment type="caution">
    <text evidence="2">The sequence shown here is derived from an EMBL/GenBank/DDBJ whole genome shotgun (WGS) entry which is preliminary data.</text>
</comment>
<sequence>MLEPPPGWALSPVPLGECRGSPAGSLHVFRVKRREEERSADIGRRQASERDERSMMGEATIADEGRKPRRAGETTDGRRCVPEEAGGVERRGEKRQAYSSSHVPGGTWLSKVRTLLQGGRKVDSTATNSKGEKKERMRKRKGSGSGPIEAAGKGTKVPMDPGSRNGEH</sequence>
<reference evidence="2" key="1">
    <citation type="journal article" date="2022" name="bioRxiv">
        <title>Sequencing and chromosome-scale assembly of the giantPleurodeles waltlgenome.</title>
        <authorList>
            <person name="Brown T."/>
            <person name="Elewa A."/>
            <person name="Iarovenko S."/>
            <person name="Subramanian E."/>
            <person name="Araus A.J."/>
            <person name="Petzold A."/>
            <person name="Susuki M."/>
            <person name="Suzuki K.-i.T."/>
            <person name="Hayashi T."/>
            <person name="Toyoda A."/>
            <person name="Oliveira C."/>
            <person name="Osipova E."/>
            <person name="Leigh N.D."/>
            <person name="Simon A."/>
            <person name="Yun M.H."/>
        </authorList>
    </citation>
    <scope>NUCLEOTIDE SEQUENCE</scope>
    <source>
        <strain evidence="2">20211129_DDA</strain>
        <tissue evidence="2">Liver</tissue>
    </source>
</reference>
<dbReference type="EMBL" id="JANPWB010000006">
    <property type="protein sequence ID" value="KAJ1178447.1"/>
    <property type="molecule type" value="Genomic_DNA"/>
</dbReference>
<name>A0AAV7TPE8_PLEWA</name>
<feature type="compositionally biased region" description="Basic and acidic residues" evidence="1">
    <location>
        <begin position="33"/>
        <end position="55"/>
    </location>
</feature>
<dbReference type="Proteomes" id="UP001066276">
    <property type="component" value="Chromosome 3_2"/>
</dbReference>
<organism evidence="2 3">
    <name type="scientific">Pleurodeles waltl</name>
    <name type="common">Iberian ribbed newt</name>
    <dbReference type="NCBI Taxonomy" id="8319"/>
    <lineage>
        <taxon>Eukaryota</taxon>
        <taxon>Metazoa</taxon>
        <taxon>Chordata</taxon>
        <taxon>Craniata</taxon>
        <taxon>Vertebrata</taxon>
        <taxon>Euteleostomi</taxon>
        <taxon>Amphibia</taxon>
        <taxon>Batrachia</taxon>
        <taxon>Caudata</taxon>
        <taxon>Salamandroidea</taxon>
        <taxon>Salamandridae</taxon>
        <taxon>Pleurodelinae</taxon>
        <taxon>Pleurodeles</taxon>
    </lineage>
</organism>
<dbReference type="AlphaFoldDB" id="A0AAV7TPE8"/>